<evidence type="ECO:0000313" key="3">
    <source>
        <dbReference type="Proteomes" id="UP001231616"/>
    </source>
</evidence>
<protein>
    <submittedName>
        <fullName evidence="2">Protein phosphatase 2C domain-containing protein</fullName>
    </submittedName>
</protein>
<feature type="domain" description="PPM-type phosphatase" evidence="1">
    <location>
        <begin position="12"/>
        <end position="250"/>
    </location>
</feature>
<name>A0ABT9H2Z2_9GAMM</name>
<dbReference type="SMART" id="SM00331">
    <property type="entry name" value="PP2C_SIG"/>
    <property type="match status" value="1"/>
</dbReference>
<accession>A0ABT9H2Z2</accession>
<reference evidence="2 3" key="1">
    <citation type="submission" date="2023-08" db="EMBL/GenBank/DDBJ databases">
        <authorList>
            <person name="Joshi A."/>
            <person name="Thite S."/>
        </authorList>
    </citation>
    <scope>NUCLEOTIDE SEQUENCE [LARGE SCALE GENOMIC DNA]</scope>
    <source>
        <strain evidence="2 3">AC40</strain>
    </source>
</reference>
<dbReference type="SMART" id="SM00332">
    <property type="entry name" value="PP2Cc"/>
    <property type="match status" value="1"/>
</dbReference>
<organism evidence="2 3">
    <name type="scientific">Alkalimonas collagenimarina</name>
    <dbReference type="NCBI Taxonomy" id="400390"/>
    <lineage>
        <taxon>Bacteria</taxon>
        <taxon>Pseudomonadati</taxon>
        <taxon>Pseudomonadota</taxon>
        <taxon>Gammaproteobacteria</taxon>
        <taxon>Alkalimonas</taxon>
    </lineage>
</organism>
<dbReference type="InterPro" id="IPR036457">
    <property type="entry name" value="PPM-type-like_dom_sf"/>
</dbReference>
<keyword evidence="3" id="KW-1185">Reference proteome</keyword>
<dbReference type="InterPro" id="IPR015655">
    <property type="entry name" value="PP2C"/>
</dbReference>
<sequence length="279" mass="30152">MAVEAAACSEGTGAMMSVISHGQSHKGLVRQLNEDACLLLPDYKVWVVADGMGGHAAGDVASQLVVDTIREQVMNAKSLEPAIIKTALELANEKVVAYCQQNAQGDVGGSTVVVLLFCREQYHVFWLGDSRLYLLRAGKLQQITRDHSQVNDMVEQGLISAEQAESHELANVITRAVGVEGSVEVASLSGDIRTGDIFLLCTDGLNKEIPDHEIEGYLNHSDIEAANRALIHMTLVAGARDNVTCILVKVNELSESCSTEHFISDSCIKTIPISFKSKF</sequence>
<dbReference type="InterPro" id="IPR001932">
    <property type="entry name" value="PPM-type_phosphatase-like_dom"/>
</dbReference>
<gene>
    <name evidence="2" type="ORF">Q3O60_15905</name>
</gene>
<comment type="caution">
    <text evidence="2">The sequence shown here is derived from an EMBL/GenBank/DDBJ whole genome shotgun (WGS) entry which is preliminary data.</text>
</comment>
<dbReference type="Gene3D" id="3.60.40.10">
    <property type="entry name" value="PPM-type phosphatase domain"/>
    <property type="match status" value="1"/>
</dbReference>
<evidence type="ECO:0000259" key="1">
    <source>
        <dbReference type="PROSITE" id="PS51746"/>
    </source>
</evidence>
<dbReference type="SUPFAM" id="SSF81606">
    <property type="entry name" value="PP2C-like"/>
    <property type="match status" value="1"/>
</dbReference>
<dbReference type="PANTHER" id="PTHR13832:SF827">
    <property type="entry name" value="PROTEIN PHOSPHATASE 1L"/>
    <property type="match status" value="1"/>
</dbReference>
<dbReference type="EMBL" id="JAUZVZ010000029">
    <property type="protein sequence ID" value="MDP4537671.1"/>
    <property type="molecule type" value="Genomic_DNA"/>
</dbReference>
<dbReference type="PROSITE" id="PS51746">
    <property type="entry name" value="PPM_2"/>
    <property type="match status" value="1"/>
</dbReference>
<dbReference type="RefSeq" id="WP_305894920.1">
    <property type="nucleotide sequence ID" value="NZ_JAUZVZ010000029.1"/>
</dbReference>
<proteinExistence type="predicted"/>
<dbReference type="PANTHER" id="PTHR13832">
    <property type="entry name" value="PROTEIN PHOSPHATASE 2C"/>
    <property type="match status" value="1"/>
</dbReference>
<dbReference type="Proteomes" id="UP001231616">
    <property type="component" value="Unassembled WGS sequence"/>
</dbReference>
<dbReference type="Pfam" id="PF13672">
    <property type="entry name" value="PP2C_2"/>
    <property type="match status" value="1"/>
</dbReference>
<dbReference type="CDD" id="cd00143">
    <property type="entry name" value="PP2Cc"/>
    <property type="match status" value="1"/>
</dbReference>
<evidence type="ECO:0000313" key="2">
    <source>
        <dbReference type="EMBL" id="MDP4537671.1"/>
    </source>
</evidence>